<keyword evidence="2" id="KW-1185">Reference proteome</keyword>
<reference evidence="2" key="1">
    <citation type="submission" date="2017-07" db="EMBL/GenBank/DDBJ databases">
        <authorList>
            <person name="Varghese N."/>
            <person name="Submissions S."/>
        </authorList>
    </citation>
    <scope>NUCLEOTIDE SEQUENCE [LARGE SCALE GENOMIC DNA]</scope>
    <source>
        <strain evidence="2">NLAE-zl-C134</strain>
    </source>
</reference>
<dbReference type="OrthoDB" id="2068520at2"/>
<proteinExistence type="predicted"/>
<dbReference type="EMBL" id="UHJJ01000007">
    <property type="protein sequence ID" value="SUQ14582.1"/>
    <property type="molecule type" value="Genomic_DNA"/>
</dbReference>
<protein>
    <submittedName>
        <fullName evidence="1">Uncharacterized protein</fullName>
    </submittedName>
</protein>
<accession>A0A315ZWU3</accession>
<evidence type="ECO:0000313" key="2">
    <source>
        <dbReference type="Proteomes" id="UP000254051"/>
    </source>
</evidence>
<gene>
    <name evidence="1" type="ORF">SAMN05216529_10734</name>
</gene>
<dbReference type="Proteomes" id="UP000254051">
    <property type="component" value="Unassembled WGS sequence"/>
</dbReference>
<dbReference type="AlphaFoldDB" id="A0A315ZWU3"/>
<name>A0A315ZWU3_9FIRM</name>
<sequence>MNEQEVINELHRMKKQLSGAQGCSIKTQEVNQYRALCLRRAIAALEKQIPYKPTTPIIGVGKCKCGVEFLDRKTNYCGNCGQRLDWGAE</sequence>
<dbReference type="RefSeq" id="WP_109711607.1">
    <property type="nucleotide sequence ID" value="NZ_QGDS01000007.1"/>
</dbReference>
<evidence type="ECO:0000313" key="1">
    <source>
        <dbReference type="EMBL" id="SUQ14582.1"/>
    </source>
</evidence>
<organism evidence="1 2">
    <name type="scientific">Faecalicatena contorta</name>
    <dbReference type="NCBI Taxonomy" id="39482"/>
    <lineage>
        <taxon>Bacteria</taxon>
        <taxon>Bacillati</taxon>
        <taxon>Bacillota</taxon>
        <taxon>Clostridia</taxon>
        <taxon>Lachnospirales</taxon>
        <taxon>Lachnospiraceae</taxon>
        <taxon>Faecalicatena</taxon>
    </lineage>
</organism>